<dbReference type="InterPro" id="IPR005560">
    <property type="entry name" value="Csp_YhjQ"/>
</dbReference>
<dbReference type="CDD" id="cd08026">
    <property type="entry name" value="DUF326"/>
    <property type="match status" value="1"/>
</dbReference>
<protein>
    <submittedName>
        <fullName evidence="1">Four-helix bundle copper-binding protein</fullName>
    </submittedName>
</protein>
<dbReference type="PANTHER" id="PTHR37310:SF1">
    <property type="entry name" value="CYTOPLASMIC PROTEIN"/>
    <property type="match status" value="1"/>
</dbReference>
<reference evidence="1 2" key="1">
    <citation type="submission" date="2020-04" db="EMBL/GenBank/DDBJ databases">
        <title>Draft genome of Pyxidicoccus fallax type strain.</title>
        <authorList>
            <person name="Whitworth D.E."/>
        </authorList>
    </citation>
    <scope>NUCLEOTIDE SEQUENCE [LARGE SCALE GENOMIC DNA]</scope>
    <source>
        <strain evidence="1 2">DSM 14698</strain>
    </source>
</reference>
<accession>A0A848LDY5</accession>
<keyword evidence="2" id="KW-1185">Reference proteome</keyword>
<dbReference type="Pfam" id="PF03860">
    <property type="entry name" value="Csp"/>
    <property type="match status" value="1"/>
</dbReference>
<dbReference type="AlphaFoldDB" id="A0A848LDY5"/>
<dbReference type="RefSeq" id="WP_169345944.1">
    <property type="nucleotide sequence ID" value="NZ_JABBJJ010000074.1"/>
</dbReference>
<evidence type="ECO:0000313" key="1">
    <source>
        <dbReference type="EMBL" id="NMO16656.1"/>
    </source>
</evidence>
<name>A0A848LDY5_9BACT</name>
<dbReference type="InterPro" id="IPR044543">
    <property type="entry name" value="YHJQ-like"/>
</dbReference>
<gene>
    <name evidence="1" type="ORF">HG543_17580</name>
</gene>
<dbReference type="Proteomes" id="UP000518300">
    <property type="component" value="Unassembled WGS sequence"/>
</dbReference>
<dbReference type="EMBL" id="JABBJJ010000074">
    <property type="protein sequence ID" value="NMO16656.1"/>
    <property type="molecule type" value="Genomic_DNA"/>
</dbReference>
<proteinExistence type="predicted"/>
<comment type="caution">
    <text evidence="1">The sequence shown here is derived from an EMBL/GenBank/DDBJ whole genome shotgun (WGS) entry which is preliminary data.</text>
</comment>
<dbReference type="PANTHER" id="PTHR37310">
    <property type="entry name" value="CYTOPLASMIC PROTEIN-RELATED"/>
    <property type="match status" value="1"/>
</dbReference>
<evidence type="ECO:0000313" key="2">
    <source>
        <dbReference type="Proteomes" id="UP000518300"/>
    </source>
</evidence>
<dbReference type="Gene3D" id="1.20.1270.360">
    <property type="match status" value="1"/>
</dbReference>
<sequence>MAPAEAVRPDKDMQQCIQACLECHRVCLETVTYCLRKGGKHAEASHIRLLMDCAEICQTSANFLLRGSELHTRTCFACAEVCQRCADSCAAMGEDSMMKACEDMCRRCEESCRKMDGGLMPQVPNPEAAQRAADLPA</sequence>
<organism evidence="1 2">
    <name type="scientific">Pyxidicoccus fallax</name>
    <dbReference type="NCBI Taxonomy" id="394095"/>
    <lineage>
        <taxon>Bacteria</taxon>
        <taxon>Pseudomonadati</taxon>
        <taxon>Myxococcota</taxon>
        <taxon>Myxococcia</taxon>
        <taxon>Myxococcales</taxon>
        <taxon>Cystobacterineae</taxon>
        <taxon>Myxococcaceae</taxon>
        <taxon>Pyxidicoccus</taxon>
    </lineage>
</organism>